<keyword evidence="3" id="KW-1185">Reference proteome</keyword>
<dbReference type="VEuPathDB" id="TrichDB:TVAG_081760"/>
<dbReference type="SMR" id="A2E6W8"/>
<feature type="region of interest" description="Disordered" evidence="1">
    <location>
        <begin position="74"/>
        <end position="131"/>
    </location>
</feature>
<dbReference type="EMBL" id="DS113316">
    <property type="protein sequence ID" value="EAY11604.1"/>
    <property type="molecule type" value="Genomic_DNA"/>
</dbReference>
<evidence type="ECO:0000313" key="3">
    <source>
        <dbReference type="Proteomes" id="UP000001542"/>
    </source>
</evidence>
<dbReference type="KEGG" id="tva:4769557"/>
<dbReference type="RefSeq" id="XP_001323827.1">
    <property type="nucleotide sequence ID" value="XM_001323792.1"/>
</dbReference>
<reference evidence="2" key="2">
    <citation type="journal article" date="2007" name="Science">
        <title>Draft genome sequence of the sexually transmitted pathogen Trichomonas vaginalis.</title>
        <authorList>
            <person name="Carlton J.M."/>
            <person name="Hirt R.P."/>
            <person name="Silva J.C."/>
            <person name="Delcher A.L."/>
            <person name="Schatz M."/>
            <person name="Zhao Q."/>
            <person name="Wortman J.R."/>
            <person name="Bidwell S.L."/>
            <person name="Alsmark U.C.M."/>
            <person name="Besteiro S."/>
            <person name="Sicheritz-Ponten T."/>
            <person name="Noel C.J."/>
            <person name="Dacks J.B."/>
            <person name="Foster P.G."/>
            <person name="Simillion C."/>
            <person name="Van de Peer Y."/>
            <person name="Miranda-Saavedra D."/>
            <person name="Barton G.J."/>
            <person name="Westrop G.D."/>
            <person name="Mueller S."/>
            <person name="Dessi D."/>
            <person name="Fiori P.L."/>
            <person name="Ren Q."/>
            <person name="Paulsen I."/>
            <person name="Zhang H."/>
            <person name="Bastida-Corcuera F.D."/>
            <person name="Simoes-Barbosa A."/>
            <person name="Brown M.T."/>
            <person name="Hayes R.D."/>
            <person name="Mukherjee M."/>
            <person name="Okumura C.Y."/>
            <person name="Schneider R."/>
            <person name="Smith A.J."/>
            <person name="Vanacova S."/>
            <person name="Villalvazo M."/>
            <person name="Haas B.J."/>
            <person name="Pertea M."/>
            <person name="Feldblyum T.V."/>
            <person name="Utterback T.R."/>
            <person name="Shu C.L."/>
            <person name="Osoegawa K."/>
            <person name="de Jong P.J."/>
            <person name="Hrdy I."/>
            <person name="Horvathova L."/>
            <person name="Zubacova Z."/>
            <person name="Dolezal P."/>
            <person name="Malik S.B."/>
            <person name="Logsdon J.M. Jr."/>
            <person name="Henze K."/>
            <person name="Gupta A."/>
            <person name="Wang C.C."/>
            <person name="Dunne R.L."/>
            <person name="Upcroft J.A."/>
            <person name="Upcroft P."/>
            <person name="White O."/>
            <person name="Salzberg S.L."/>
            <person name="Tang P."/>
            <person name="Chiu C.-H."/>
            <person name="Lee Y.-S."/>
            <person name="Embley T.M."/>
            <person name="Coombs G.H."/>
            <person name="Mottram J.C."/>
            <person name="Tachezy J."/>
            <person name="Fraser-Liggett C.M."/>
            <person name="Johnson P.J."/>
        </authorList>
    </citation>
    <scope>NUCLEOTIDE SEQUENCE [LARGE SCALE GENOMIC DNA]</scope>
    <source>
        <strain evidence="2">G3</strain>
    </source>
</reference>
<feature type="compositionally biased region" description="Basic and acidic residues" evidence="1">
    <location>
        <begin position="14"/>
        <end position="35"/>
    </location>
</feature>
<name>A2E6W8_TRIV3</name>
<reference evidence="2" key="1">
    <citation type="submission" date="2006-10" db="EMBL/GenBank/DDBJ databases">
        <authorList>
            <person name="Amadeo P."/>
            <person name="Zhao Q."/>
            <person name="Wortman J."/>
            <person name="Fraser-Liggett C."/>
            <person name="Carlton J."/>
        </authorList>
    </citation>
    <scope>NUCLEOTIDE SEQUENCE</scope>
    <source>
        <strain evidence="2">G3</strain>
    </source>
</reference>
<dbReference type="InParanoid" id="A2E6W8"/>
<feature type="compositionally biased region" description="Basic and acidic residues" evidence="1">
    <location>
        <begin position="79"/>
        <end position="117"/>
    </location>
</feature>
<dbReference type="AlphaFoldDB" id="A2E6W8"/>
<gene>
    <name evidence="2" type="ORF">TVAG_081760</name>
</gene>
<protein>
    <submittedName>
        <fullName evidence="2">Uncharacterized protein</fullName>
    </submittedName>
</protein>
<evidence type="ECO:0000313" key="2">
    <source>
        <dbReference type="EMBL" id="EAY11604.1"/>
    </source>
</evidence>
<feature type="region of interest" description="Disordered" evidence="1">
    <location>
        <begin position="1"/>
        <end position="36"/>
    </location>
</feature>
<sequence>MHLKKRNLENTNLEDDRKTKDFQKTMKAVSEKDLTPKQAHHFLKRIAKDGFIEENNQQTAKNIQLILSELTLHQGDIVDAPKTEETTTEETKVEEKTENATEDKTEAPAEEKTEEKPKKHRRKHSTETPKE</sequence>
<evidence type="ECO:0000256" key="1">
    <source>
        <dbReference type="SAM" id="MobiDB-lite"/>
    </source>
</evidence>
<accession>A2E6W8</accession>
<dbReference type="VEuPathDB" id="TrichDB:TVAGG3_0492990"/>
<proteinExistence type="predicted"/>
<organism evidence="2 3">
    <name type="scientific">Trichomonas vaginalis (strain ATCC PRA-98 / G3)</name>
    <dbReference type="NCBI Taxonomy" id="412133"/>
    <lineage>
        <taxon>Eukaryota</taxon>
        <taxon>Metamonada</taxon>
        <taxon>Parabasalia</taxon>
        <taxon>Trichomonadida</taxon>
        <taxon>Trichomonadidae</taxon>
        <taxon>Trichomonas</taxon>
    </lineage>
</organism>
<dbReference type="Proteomes" id="UP000001542">
    <property type="component" value="Unassembled WGS sequence"/>
</dbReference>